<dbReference type="EMBL" id="QRDW01000005">
    <property type="protein sequence ID" value="RED49904.1"/>
    <property type="molecule type" value="Genomic_DNA"/>
</dbReference>
<dbReference type="GO" id="GO:0035438">
    <property type="term" value="F:cyclic-di-GMP binding"/>
    <property type="evidence" value="ECO:0007669"/>
    <property type="project" value="InterPro"/>
</dbReference>
<dbReference type="InterPro" id="IPR009875">
    <property type="entry name" value="PilZ_domain"/>
</dbReference>
<feature type="domain" description="PilZ" evidence="1">
    <location>
        <begin position="13"/>
        <end position="103"/>
    </location>
</feature>
<sequence>MKRLVRITPTDDRRRDKRMAVEMTAMVGGIPGDVTDLSMAGFGFRTMVPGLEDGEETDAQLHFSDGPLELMVRIVIHEDDDDVYGVVFQGLDRNQFNRIQRAVTNPRHGL</sequence>
<organism evidence="2 3">
    <name type="scientific">Aestuariispira insulae</name>
    <dbReference type="NCBI Taxonomy" id="1461337"/>
    <lineage>
        <taxon>Bacteria</taxon>
        <taxon>Pseudomonadati</taxon>
        <taxon>Pseudomonadota</taxon>
        <taxon>Alphaproteobacteria</taxon>
        <taxon>Rhodospirillales</taxon>
        <taxon>Kiloniellaceae</taxon>
        <taxon>Aestuariispira</taxon>
    </lineage>
</organism>
<protein>
    <submittedName>
        <fullName evidence="2">PilZ domain-containing protein</fullName>
    </submittedName>
</protein>
<evidence type="ECO:0000259" key="1">
    <source>
        <dbReference type="Pfam" id="PF07238"/>
    </source>
</evidence>
<dbReference type="Pfam" id="PF07238">
    <property type="entry name" value="PilZ"/>
    <property type="match status" value="1"/>
</dbReference>
<gene>
    <name evidence="2" type="ORF">DFP90_105277</name>
</gene>
<dbReference type="Gene3D" id="2.40.10.220">
    <property type="entry name" value="predicted glycosyltransferase like domains"/>
    <property type="match status" value="1"/>
</dbReference>
<dbReference type="SUPFAM" id="SSF141371">
    <property type="entry name" value="PilZ domain-like"/>
    <property type="match status" value="1"/>
</dbReference>
<dbReference type="RefSeq" id="WP_115937137.1">
    <property type="nucleotide sequence ID" value="NZ_QRDW01000005.1"/>
</dbReference>
<evidence type="ECO:0000313" key="2">
    <source>
        <dbReference type="EMBL" id="RED49904.1"/>
    </source>
</evidence>
<dbReference type="AlphaFoldDB" id="A0A3D9HKB1"/>
<proteinExistence type="predicted"/>
<reference evidence="2 3" key="1">
    <citation type="submission" date="2018-07" db="EMBL/GenBank/DDBJ databases">
        <title>Genomic Encyclopedia of Type Strains, Phase III (KMG-III): the genomes of soil and plant-associated and newly described type strains.</title>
        <authorList>
            <person name="Whitman W."/>
        </authorList>
    </citation>
    <scope>NUCLEOTIDE SEQUENCE [LARGE SCALE GENOMIC DNA]</scope>
    <source>
        <strain evidence="2 3">CECT 8488</strain>
    </source>
</reference>
<keyword evidence="3" id="KW-1185">Reference proteome</keyword>
<evidence type="ECO:0000313" key="3">
    <source>
        <dbReference type="Proteomes" id="UP000256845"/>
    </source>
</evidence>
<dbReference type="Proteomes" id="UP000256845">
    <property type="component" value="Unassembled WGS sequence"/>
</dbReference>
<accession>A0A3D9HKB1</accession>
<comment type="caution">
    <text evidence="2">The sequence shown here is derived from an EMBL/GenBank/DDBJ whole genome shotgun (WGS) entry which is preliminary data.</text>
</comment>
<name>A0A3D9HKB1_9PROT</name>
<dbReference type="OrthoDB" id="9903603at2"/>